<dbReference type="AlphaFoldDB" id="A0A8J7RMN3"/>
<keyword evidence="1" id="KW-0732">Signal</keyword>
<feature type="non-terminal residue" evidence="2">
    <location>
        <position position="60"/>
    </location>
</feature>
<name>A0A8J7RMN3_9BACT</name>
<protein>
    <submittedName>
        <fullName evidence="2">Uncharacterized protein</fullName>
    </submittedName>
</protein>
<dbReference type="EMBL" id="JAFIDN010000013">
    <property type="protein sequence ID" value="MBP3193770.1"/>
    <property type="molecule type" value="Genomic_DNA"/>
</dbReference>
<feature type="signal peptide" evidence="1">
    <location>
        <begin position="1"/>
        <end position="30"/>
    </location>
</feature>
<gene>
    <name evidence="2" type="ORF">NATSA_13920</name>
</gene>
<feature type="chain" id="PRO_5035308242" evidence="1">
    <location>
        <begin position="31"/>
        <end position="60"/>
    </location>
</feature>
<evidence type="ECO:0000313" key="2">
    <source>
        <dbReference type="EMBL" id="MBP3193770.1"/>
    </source>
</evidence>
<organism evidence="2 3">
    <name type="scientific">Natronogracilivirga saccharolytica</name>
    <dbReference type="NCBI Taxonomy" id="2812953"/>
    <lineage>
        <taxon>Bacteria</taxon>
        <taxon>Pseudomonadati</taxon>
        <taxon>Balneolota</taxon>
        <taxon>Balneolia</taxon>
        <taxon>Balneolales</taxon>
        <taxon>Cyclonatronaceae</taxon>
        <taxon>Natronogracilivirga</taxon>
    </lineage>
</organism>
<sequence>MHSPSIKALQKLRLLTLFTSCLLIAFGAKATFAGEAGPFAEATSMEEEHGSVTGSVVDAS</sequence>
<comment type="caution">
    <text evidence="2">The sequence shown here is derived from an EMBL/GenBank/DDBJ whole genome shotgun (WGS) entry which is preliminary data.</text>
</comment>
<accession>A0A8J7RMN3</accession>
<dbReference type="Proteomes" id="UP000673975">
    <property type="component" value="Unassembled WGS sequence"/>
</dbReference>
<reference evidence="2" key="1">
    <citation type="submission" date="2021-02" db="EMBL/GenBank/DDBJ databases">
        <title>Natronogracilivirga saccharolytica gen. nov. sp. nov. a new anaerobic, haloalkiliphilic carbohydrate-fermenting bacterium from soda lake and proposing of Cyclonatronumiaceae fam. nov. in the phylum Balneolaeota.</title>
        <authorList>
            <person name="Zhilina T.N."/>
            <person name="Sorokin D.Y."/>
            <person name="Zavarzina D.G."/>
            <person name="Toshchakov S.V."/>
            <person name="Kublanov I.V."/>
        </authorList>
    </citation>
    <scope>NUCLEOTIDE SEQUENCE</scope>
    <source>
        <strain evidence="2">Z-1702</strain>
    </source>
</reference>
<evidence type="ECO:0000313" key="3">
    <source>
        <dbReference type="Proteomes" id="UP000673975"/>
    </source>
</evidence>
<keyword evidence="3" id="KW-1185">Reference proteome</keyword>
<proteinExistence type="predicted"/>
<evidence type="ECO:0000256" key="1">
    <source>
        <dbReference type="SAM" id="SignalP"/>
    </source>
</evidence>
<dbReference type="RefSeq" id="WP_210513221.1">
    <property type="nucleotide sequence ID" value="NZ_JAFIDN010000013.1"/>
</dbReference>